<dbReference type="InterPro" id="IPR028250">
    <property type="entry name" value="DsbDN"/>
</dbReference>
<proteinExistence type="predicted"/>
<dbReference type="Proteomes" id="UP000541426">
    <property type="component" value="Unassembled WGS sequence"/>
</dbReference>
<evidence type="ECO:0000256" key="1">
    <source>
        <dbReference type="SAM" id="SignalP"/>
    </source>
</evidence>
<dbReference type="RefSeq" id="WP_183963013.1">
    <property type="nucleotide sequence ID" value="NZ_BAABBZ010000012.1"/>
</dbReference>
<evidence type="ECO:0000313" key="4">
    <source>
        <dbReference type="Proteomes" id="UP000541426"/>
    </source>
</evidence>
<keyword evidence="4" id="KW-1185">Reference proteome</keyword>
<feature type="signal peptide" evidence="1">
    <location>
        <begin position="1"/>
        <end position="19"/>
    </location>
</feature>
<comment type="caution">
    <text evidence="3">The sequence shown here is derived from an EMBL/GenBank/DDBJ whole genome shotgun (WGS) entry which is preliminary data.</text>
</comment>
<dbReference type="EMBL" id="JACIEJ010000001">
    <property type="protein sequence ID" value="MBB3984290.1"/>
    <property type="molecule type" value="Genomic_DNA"/>
</dbReference>
<dbReference type="AlphaFoldDB" id="A0A7W6GQX0"/>
<feature type="chain" id="PRO_5031339007" evidence="1">
    <location>
        <begin position="20"/>
        <end position="264"/>
    </location>
</feature>
<name>A0A7W6GQX0_9RHOB</name>
<protein>
    <submittedName>
        <fullName evidence="3">DsbC/DsbD-like thiol-disulfide interchange protein</fullName>
    </submittedName>
</protein>
<accession>A0A7W6GQX0</accession>
<feature type="domain" description="Thiol:disulfide interchange protein DsbD N-terminal" evidence="2">
    <location>
        <begin position="37"/>
        <end position="139"/>
    </location>
</feature>
<gene>
    <name evidence="3" type="ORF">GGQ68_000601</name>
</gene>
<dbReference type="Pfam" id="PF11412">
    <property type="entry name" value="DsbD_N"/>
    <property type="match status" value="1"/>
</dbReference>
<organism evidence="3 4">
    <name type="scientific">Sagittula marina</name>
    <dbReference type="NCBI Taxonomy" id="943940"/>
    <lineage>
        <taxon>Bacteria</taxon>
        <taxon>Pseudomonadati</taxon>
        <taxon>Pseudomonadota</taxon>
        <taxon>Alphaproteobacteria</taxon>
        <taxon>Rhodobacterales</taxon>
        <taxon>Roseobacteraceae</taxon>
        <taxon>Sagittula</taxon>
    </lineage>
</organism>
<sequence length="264" mass="28514">MTKIFAALLLSLLPMASQAESFDGQVRATLLPGWRLSNGDHVAALRLELADGWKTYWRSPGDAGIPPSFDWSGSRNLDDVTVSWPSPDVFWQSGMRSVGYKHEVILPLRVDLRNGARDARLSGTIDIGICKDVCLPQRLTIQANLPAAARKPDARIAAAMADLPYRAADAGITRVHCQVSAAERGLGLTVALDMPGATGREETVIEFPDPELWVADPETSIQNGQLVSQTRVSHTSRAAFALDRSAMTITVLGGPMPVEIRGCD</sequence>
<reference evidence="3 4" key="1">
    <citation type="submission" date="2020-08" db="EMBL/GenBank/DDBJ databases">
        <title>Genomic Encyclopedia of Type Strains, Phase IV (KMG-IV): sequencing the most valuable type-strain genomes for metagenomic binning, comparative biology and taxonomic classification.</title>
        <authorList>
            <person name="Goeker M."/>
        </authorList>
    </citation>
    <scope>NUCLEOTIDE SEQUENCE [LARGE SCALE GENOMIC DNA]</scope>
    <source>
        <strain evidence="3 4">DSM 102235</strain>
    </source>
</reference>
<keyword evidence="1" id="KW-0732">Signal</keyword>
<evidence type="ECO:0000313" key="3">
    <source>
        <dbReference type="EMBL" id="MBB3984290.1"/>
    </source>
</evidence>
<evidence type="ECO:0000259" key="2">
    <source>
        <dbReference type="Pfam" id="PF11412"/>
    </source>
</evidence>